<dbReference type="AlphaFoldDB" id="A0A171KTY2"/>
<name>A0A171KTY2_9BURK</name>
<proteinExistence type="predicted"/>
<gene>
    <name evidence="2" type="ORF">AAV32_04440</name>
</gene>
<evidence type="ECO:0000313" key="2">
    <source>
        <dbReference type="EMBL" id="KKO72349.1"/>
    </source>
</evidence>
<evidence type="ECO:0008006" key="4">
    <source>
        <dbReference type="Google" id="ProtNLM"/>
    </source>
</evidence>
<comment type="caution">
    <text evidence="2">The sequence shown here is derived from an EMBL/GenBank/DDBJ whole genome shotgun (WGS) entry which is preliminary data.</text>
</comment>
<dbReference type="STRING" id="206506.AAV32_04440"/>
<organism evidence="2 3">
    <name type="scientific">Kerstersia gyiorum</name>
    <dbReference type="NCBI Taxonomy" id="206506"/>
    <lineage>
        <taxon>Bacteria</taxon>
        <taxon>Pseudomonadati</taxon>
        <taxon>Pseudomonadota</taxon>
        <taxon>Betaproteobacteria</taxon>
        <taxon>Burkholderiales</taxon>
        <taxon>Alcaligenaceae</taxon>
        <taxon>Kerstersia</taxon>
    </lineage>
</organism>
<reference evidence="2 3" key="1">
    <citation type="submission" date="2015-04" db="EMBL/GenBank/DDBJ databases">
        <title>Genome sequence of Kerstersia gyiorum CG1.</title>
        <authorList>
            <person name="Greninger A.L."/>
            <person name="Kozyreva V."/>
            <person name="Chaturvedi V."/>
        </authorList>
    </citation>
    <scope>NUCLEOTIDE SEQUENCE [LARGE SCALE GENOMIC DNA]</scope>
    <source>
        <strain evidence="2 3">CG1</strain>
    </source>
</reference>
<dbReference type="SUPFAM" id="SSF52540">
    <property type="entry name" value="P-loop containing nucleoside triphosphate hydrolases"/>
    <property type="match status" value="1"/>
</dbReference>
<evidence type="ECO:0000313" key="3">
    <source>
        <dbReference type="Proteomes" id="UP000078084"/>
    </source>
</evidence>
<dbReference type="Gene3D" id="3.40.50.2300">
    <property type="match status" value="1"/>
</dbReference>
<feature type="region of interest" description="Disordered" evidence="1">
    <location>
        <begin position="437"/>
        <end position="456"/>
    </location>
</feature>
<dbReference type="InterPro" id="IPR027417">
    <property type="entry name" value="P-loop_NTPase"/>
</dbReference>
<dbReference type="Gene3D" id="3.40.50.300">
    <property type="entry name" value="P-loop containing nucleotide triphosphate hydrolases"/>
    <property type="match status" value="1"/>
</dbReference>
<evidence type="ECO:0000256" key="1">
    <source>
        <dbReference type="SAM" id="MobiDB-lite"/>
    </source>
</evidence>
<dbReference type="Proteomes" id="UP000078084">
    <property type="component" value="Unassembled WGS sequence"/>
</dbReference>
<dbReference type="EMBL" id="LBNE01000002">
    <property type="protein sequence ID" value="KKO72349.1"/>
    <property type="molecule type" value="Genomic_DNA"/>
</dbReference>
<dbReference type="SUPFAM" id="SSF52172">
    <property type="entry name" value="CheY-like"/>
    <property type="match status" value="1"/>
</dbReference>
<dbReference type="PATRIC" id="fig|206506.3.peg.963"/>
<dbReference type="InterPro" id="IPR011006">
    <property type="entry name" value="CheY-like_superfamily"/>
</dbReference>
<accession>A0A171KTY2</accession>
<sequence length="456" mass="48683">MNMIGVAERDHSADALPALLLCSADVGLAHELEMLLAGLGTVHQVAPEAAALEAALQAVPPQLLFLDFLAAQQEGAAAALAQLAGSRWPGVPRVALGSVDAPGSAIAALRAGVSDFVDPGNAVELRQVTERLLKQVSFQRQDMALMPRSGRLLLVLGSRPGVGSSTVAVHWAGLLQQKLWREACAAKGTGKAGAITQDQVLALPTAQRVALLDMGWPLNDALLYAGQHSSFDFAEAASNLRRLDRTLLDSALALDKRGVALLPLPRKPERMAHVSAEESLALVRRLMELFGCLVVDAGGLGNLDFLTELLHLADEVCVMADQGVSSLVALHDLLAELEPRGVAVSERMSLLLNRYGERNGLDAEHIAKRFRLRLRGALPERTAPLMLAQGQGLLLEETDAKDPWMQAFRKALLPQDETSLGDGTGIWRRLSGWKAGLRGKDTARPQGTGNMGRAES</sequence>
<keyword evidence="3" id="KW-1185">Reference proteome</keyword>
<protein>
    <recommendedName>
        <fullName evidence="4">Pilus assembly protein CpaE</fullName>
    </recommendedName>
</protein>